<dbReference type="InterPro" id="IPR013783">
    <property type="entry name" value="Ig-like_fold"/>
</dbReference>
<keyword evidence="1" id="KW-0812">Transmembrane</keyword>
<feature type="signal peptide" evidence="2">
    <location>
        <begin position="1"/>
        <end position="20"/>
    </location>
</feature>
<dbReference type="OrthoDB" id="4336304at2"/>
<proteinExistence type="predicted"/>
<accession>A0A5B8IR00</accession>
<evidence type="ECO:0000313" key="3">
    <source>
        <dbReference type="EMBL" id="QDY80962.1"/>
    </source>
</evidence>
<dbReference type="EMBL" id="CP042266">
    <property type="protein sequence ID" value="QDY80962.1"/>
    <property type="molecule type" value="Genomic_DNA"/>
</dbReference>
<dbReference type="KEGG" id="sqz:FQU76_11720"/>
<dbReference type="Proteomes" id="UP000320580">
    <property type="component" value="Chromosome"/>
</dbReference>
<keyword evidence="1" id="KW-1133">Transmembrane helix</keyword>
<reference evidence="3 4" key="1">
    <citation type="submission" date="2019-07" db="EMBL/GenBank/DDBJ databases">
        <authorList>
            <person name="Zhu P."/>
        </authorList>
    </citation>
    <scope>NUCLEOTIDE SEQUENCE [LARGE SCALE GENOMIC DNA]</scope>
    <source>
        <strain evidence="3 4">SSL-25</strain>
    </source>
</reference>
<name>A0A5B8IR00_9ACTN</name>
<sequence>MWTAAPALLLLSLLGPPAQAAPPAPGWTLAPAPGGGRPYIYAEGAPGAVLEDRLTVTNPGAAPLTVRLGTTPTGGTGAWTAFAATSLTVPPRTRADIPFTVTVPPGTPPGTRTAAVTAAATGPAGRTAAVRLRLRITGPAVAALSVEDVTTDGATVRYTLVNRGNTVLRPRVELAADGLLGTAHRRTARTTPELRPGHRVTRTDTWGERPFLDAVSIRVTATAGPGTRADATTSTAFGPRPWIAAALTGPAVLLLVLLRRRRTSRTDQRATRPAL</sequence>
<feature type="transmembrane region" description="Helical" evidence="1">
    <location>
        <begin position="242"/>
        <end position="259"/>
    </location>
</feature>
<feature type="chain" id="PRO_5022980633" description="DUF916 domain-containing protein" evidence="2">
    <location>
        <begin position="21"/>
        <end position="275"/>
    </location>
</feature>
<gene>
    <name evidence="3" type="ORF">FQU76_11720</name>
</gene>
<evidence type="ECO:0008006" key="5">
    <source>
        <dbReference type="Google" id="ProtNLM"/>
    </source>
</evidence>
<dbReference type="AlphaFoldDB" id="A0A5B8IR00"/>
<dbReference type="Gene3D" id="2.60.40.10">
    <property type="entry name" value="Immunoglobulins"/>
    <property type="match status" value="1"/>
</dbReference>
<keyword evidence="1" id="KW-0472">Membrane</keyword>
<evidence type="ECO:0000313" key="4">
    <source>
        <dbReference type="Proteomes" id="UP000320580"/>
    </source>
</evidence>
<evidence type="ECO:0000256" key="2">
    <source>
        <dbReference type="SAM" id="SignalP"/>
    </source>
</evidence>
<organism evidence="3 4">
    <name type="scientific">Streptomyces qinzhouensis</name>
    <dbReference type="NCBI Taxonomy" id="2599401"/>
    <lineage>
        <taxon>Bacteria</taxon>
        <taxon>Bacillati</taxon>
        <taxon>Actinomycetota</taxon>
        <taxon>Actinomycetes</taxon>
        <taxon>Kitasatosporales</taxon>
        <taxon>Streptomycetaceae</taxon>
        <taxon>Streptomyces</taxon>
    </lineage>
</organism>
<keyword evidence="4" id="KW-1185">Reference proteome</keyword>
<dbReference type="GO" id="GO:0005975">
    <property type="term" value="P:carbohydrate metabolic process"/>
    <property type="evidence" value="ECO:0007669"/>
    <property type="project" value="UniProtKB-ARBA"/>
</dbReference>
<protein>
    <recommendedName>
        <fullName evidence="5">DUF916 domain-containing protein</fullName>
    </recommendedName>
</protein>
<keyword evidence="2" id="KW-0732">Signal</keyword>
<evidence type="ECO:0000256" key="1">
    <source>
        <dbReference type="SAM" id="Phobius"/>
    </source>
</evidence>